<evidence type="ECO:0000256" key="1">
    <source>
        <dbReference type="SAM" id="SignalP"/>
    </source>
</evidence>
<sequence length="271" mass="28707">MTGFAKLVPALILCLAGWPAAGQMLSTAPGDNLPPGLRSARLLPGWVDDAGNRLTALELELESGWKTYWRSPGDTGLPPQFDWQGSGNLADVTLHWPAPQPIRSGDALEMGYHGRLVLPVTARPLVAGEPVDLRVQVELGLCRDICVPGHLDLTAADAGTAPDAVIAEAMAAEPQRLELRPGCDVTRIDDGLRLAVDLPRPEVDLAAVELADRPDVWVSGAEILPRNDGPQAVVEMVGPTGQPFDLDPDHVRLTLVTPGGAFETLGCAPRG</sequence>
<evidence type="ECO:0000259" key="2">
    <source>
        <dbReference type="Pfam" id="PF11412"/>
    </source>
</evidence>
<gene>
    <name evidence="3" type="ORF">ACFFIZ_04250</name>
</gene>
<protein>
    <submittedName>
        <fullName evidence="3">Protein-disulfide reductase DsbD domain-containing protein</fullName>
    </submittedName>
</protein>
<accession>A0ABV6CFM9</accession>
<dbReference type="RefSeq" id="WP_265505982.1">
    <property type="nucleotide sequence ID" value="NZ_JAOTBE010000006.1"/>
</dbReference>
<evidence type="ECO:0000313" key="4">
    <source>
        <dbReference type="Proteomes" id="UP001589795"/>
    </source>
</evidence>
<dbReference type="EMBL" id="JBHLWQ010000043">
    <property type="protein sequence ID" value="MFC0199546.1"/>
    <property type="molecule type" value="Genomic_DNA"/>
</dbReference>
<evidence type="ECO:0000313" key="3">
    <source>
        <dbReference type="EMBL" id="MFC0199546.1"/>
    </source>
</evidence>
<feature type="domain" description="Thiol:disulfide interchange protein DsbD N-terminal" evidence="2">
    <location>
        <begin position="51"/>
        <end position="153"/>
    </location>
</feature>
<reference evidence="3 4" key="1">
    <citation type="submission" date="2024-09" db="EMBL/GenBank/DDBJ databases">
        <authorList>
            <person name="Sun Q."/>
            <person name="Mori K."/>
        </authorList>
    </citation>
    <scope>NUCLEOTIDE SEQUENCE [LARGE SCALE GENOMIC DNA]</scope>
    <source>
        <strain evidence="3 4">CCM 7904</strain>
    </source>
</reference>
<name>A0ABV6CFM9_9RHOB</name>
<proteinExistence type="predicted"/>
<keyword evidence="4" id="KW-1185">Reference proteome</keyword>
<feature type="chain" id="PRO_5045729972" evidence="1">
    <location>
        <begin position="22"/>
        <end position="271"/>
    </location>
</feature>
<keyword evidence="1" id="KW-0732">Signal</keyword>
<dbReference type="InterPro" id="IPR028250">
    <property type="entry name" value="DsbDN"/>
</dbReference>
<feature type="signal peptide" evidence="1">
    <location>
        <begin position="1"/>
        <end position="21"/>
    </location>
</feature>
<dbReference type="Pfam" id="PF11412">
    <property type="entry name" value="DsbD_N"/>
    <property type="match status" value="1"/>
</dbReference>
<dbReference type="Proteomes" id="UP001589795">
    <property type="component" value="Unassembled WGS sequence"/>
</dbReference>
<comment type="caution">
    <text evidence="3">The sequence shown here is derived from an EMBL/GenBank/DDBJ whole genome shotgun (WGS) entry which is preliminary data.</text>
</comment>
<organism evidence="3 4">
    <name type="scientific">Paracoccus rhizosphaerae</name>
    <dbReference type="NCBI Taxonomy" id="1133347"/>
    <lineage>
        <taxon>Bacteria</taxon>
        <taxon>Pseudomonadati</taxon>
        <taxon>Pseudomonadota</taxon>
        <taxon>Alphaproteobacteria</taxon>
        <taxon>Rhodobacterales</taxon>
        <taxon>Paracoccaceae</taxon>
        <taxon>Paracoccus</taxon>
    </lineage>
</organism>